<dbReference type="PANTHER" id="PTHR31717:SF46">
    <property type="entry name" value="CCT MOTIF FAMILY PROTEIN-RELATED"/>
    <property type="match status" value="1"/>
</dbReference>
<dbReference type="InterPro" id="IPR010402">
    <property type="entry name" value="CCT_domain"/>
</dbReference>
<feature type="domain" description="CCT" evidence="5">
    <location>
        <begin position="107"/>
        <end position="149"/>
    </location>
</feature>
<dbReference type="Pfam" id="PF06203">
    <property type="entry name" value="CCT"/>
    <property type="match status" value="1"/>
</dbReference>
<evidence type="ECO:0000313" key="6">
    <source>
        <dbReference type="EMBL" id="GMN72672.1"/>
    </source>
</evidence>
<evidence type="ECO:0000256" key="3">
    <source>
        <dbReference type="ARBA" id="ARBA00023242"/>
    </source>
</evidence>
<evidence type="ECO:0000256" key="4">
    <source>
        <dbReference type="PROSITE-ProRule" id="PRU00357"/>
    </source>
</evidence>
<keyword evidence="3 4" id="KW-0539">Nucleus</keyword>
<dbReference type="AlphaFoldDB" id="A0AA88EDC1"/>
<gene>
    <name evidence="6" type="ORF">TIFTF001_055267</name>
    <name evidence="7" type="ORF">TIFTF001_055270</name>
</gene>
<dbReference type="GO" id="GO:0005634">
    <property type="term" value="C:nucleus"/>
    <property type="evidence" value="ECO:0007669"/>
    <property type="project" value="UniProtKB-SubCell"/>
</dbReference>
<evidence type="ECO:0000313" key="8">
    <source>
        <dbReference type="Proteomes" id="UP001187192"/>
    </source>
</evidence>
<accession>A0AA88EDC1</accession>
<dbReference type="PROSITE" id="PS51017">
    <property type="entry name" value="CCT"/>
    <property type="match status" value="1"/>
</dbReference>
<keyword evidence="8" id="KW-1185">Reference proteome</keyword>
<reference evidence="6" key="1">
    <citation type="submission" date="2023-07" db="EMBL/GenBank/DDBJ databases">
        <title>draft genome sequence of fig (Ficus carica).</title>
        <authorList>
            <person name="Takahashi T."/>
            <person name="Nishimura K."/>
        </authorList>
    </citation>
    <scope>NUCLEOTIDE SEQUENCE</scope>
</reference>
<dbReference type="Proteomes" id="UP001187192">
    <property type="component" value="Unassembled WGS sequence"/>
</dbReference>
<name>A0AA88EDC1_FICCA</name>
<proteinExistence type="predicted"/>
<dbReference type="PANTHER" id="PTHR31717">
    <property type="entry name" value="ZINC FINGER PROTEIN CONSTANS-LIKE 10"/>
    <property type="match status" value="1"/>
</dbReference>
<protein>
    <recommendedName>
        <fullName evidence="5">CCT domain-containing protein</fullName>
    </recommendedName>
</protein>
<dbReference type="EMBL" id="BTGU01016853">
    <property type="protein sequence ID" value="GMN72672.1"/>
    <property type="molecule type" value="Genomic_DNA"/>
</dbReference>
<dbReference type="EMBL" id="BTGU01016856">
    <property type="protein sequence ID" value="GMN72683.1"/>
    <property type="molecule type" value="Genomic_DNA"/>
</dbReference>
<evidence type="ECO:0000256" key="1">
    <source>
        <dbReference type="ARBA" id="ARBA00004123"/>
    </source>
</evidence>
<evidence type="ECO:0000259" key="5">
    <source>
        <dbReference type="PROSITE" id="PS51017"/>
    </source>
</evidence>
<organism evidence="6 8">
    <name type="scientific">Ficus carica</name>
    <name type="common">Common fig</name>
    <dbReference type="NCBI Taxonomy" id="3494"/>
    <lineage>
        <taxon>Eukaryota</taxon>
        <taxon>Viridiplantae</taxon>
        <taxon>Streptophyta</taxon>
        <taxon>Embryophyta</taxon>
        <taxon>Tracheophyta</taxon>
        <taxon>Spermatophyta</taxon>
        <taxon>Magnoliopsida</taxon>
        <taxon>eudicotyledons</taxon>
        <taxon>Gunneridae</taxon>
        <taxon>Pentapetalae</taxon>
        <taxon>rosids</taxon>
        <taxon>fabids</taxon>
        <taxon>Rosales</taxon>
        <taxon>Moraceae</taxon>
        <taxon>Ficeae</taxon>
        <taxon>Ficus</taxon>
    </lineage>
</organism>
<evidence type="ECO:0000256" key="2">
    <source>
        <dbReference type="ARBA" id="ARBA00022737"/>
    </source>
</evidence>
<comment type="subcellular location">
    <subcellularLocation>
        <location evidence="1 4">Nucleus</location>
    </subcellularLocation>
</comment>
<keyword evidence="2" id="KW-0677">Repeat</keyword>
<sequence length="158" mass="17495">MKVNVALTLRASSSGQQDCMAFQPSHVGGSASTMDQAVNGSSNCLLMNPNSRGNVNMGFPNGQVHSGMSLTRESSAADYQDCVMSHPVFLGGESWDSSLDATWPQARDKAKMRYNEKKKTRMFGKQIRYASRKARADTRKRVKGRFVKAGEEFDYDLQ</sequence>
<comment type="caution">
    <text evidence="6">The sequence shown here is derived from an EMBL/GenBank/DDBJ whole genome shotgun (WGS) entry which is preliminary data.</text>
</comment>
<evidence type="ECO:0000313" key="7">
    <source>
        <dbReference type="EMBL" id="GMN72683.1"/>
    </source>
</evidence>